<name>A0ACD4REC0_9BACI</name>
<sequence>MGNQLFQAARKAVEKAGEVLSGKMNDDHNHQQNQFSQHDDSQQNQYSSQHQGQNGAQNSHQGVDADAKAKAEGALMSAFANASPAEQKQLSELQDELKNM</sequence>
<evidence type="ECO:0000313" key="1">
    <source>
        <dbReference type="EMBL" id="WHZ58851.1"/>
    </source>
</evidence>
<dbReference type="Proteomes" id="UP001226091">
    <property type="component" value="Chromosome"/>
</dbReference>
<organism evidence="1 2">
    <name type="scientific">Metabacillus hrfriensis</name>
    <dbReference type="NCBI Taxonomy" id="3048891"/>
    <lineage>
        <taxon>Bacteria</taxon>
        <taxon>Bacillati</taxon>
        <taxon>Bacillota</taxon>
        <taxon>Bacilli</taxon>
        <taxon>Bacillales</taxon>
        <taxon>Bacillaceae</taxon>
        <taxon>Metabacillus</taxon>
    </lineage>
</organism>
<protein>
    <submittedName>
        <fullName evidence="1">DUF3813 family protein</fullName>
    </submittedName>
</protein>
<reference evidence="2" key="1">
    <citation type="journal article" date="2025" name="Aquaculture">
        <title>Assessment of the bioflocculant production and safety properties of Metabacillus hrfriensis sp. nov. based on phenotypic and whole-genome sequencing analysis.</title>
        <authorList>
            <person name="Zhang R."/>
            <person name="Zhao Z."/>
            <person name="Luo L."/>
            <person name="Wang S."/>
            <person name="Guo K."/>
            <person name="Xu W."/>
        </authorList>
    </citation>
    <scope>NUCLEOTIDE SEQUENCE [LARGE SCALE GENOMIC DNA]</scope>
    <source>
        <strain evidence="2">CT-WN-B3</strain>
    </source>
</reference>
<gene>
    <name evidence="1" type="ORF">QLQ22_05810</name>
</gene>
<proteinExistence type="predicted"/>
<evidence type="ECO:0000313" key="2">
    <source>
        <dbReference type="Proteomes" id="UP001226091"/>
    </source>
</evidence>
<accession>A0ACD4REC0</accession>
<keyword evidence="2" id="KW-1185">Reference proteome</keyword>
<dbReference type="EMBL" id="CP126116">
    <property type="protein sequence ID" value="WHZ58851.1"/>
    <property type="molecule type" value="Genomic_DNA"/>
</dbReference>